<protein>
    <submittedName>
        <fullName evidence="4">MceD</fullName>
    </submittedName>
</protein>
<dbReference type="InterPro" id="IPR003399">
    <property type="entry name" value="Mce/MlaD"/>
</dbReference>
<evidence type="ECO:0000256" key="1">
    <source>
        <dbReference type="SAM" id="Phobius"/>
    </source>
</evidence>
<reference evidence="5" key="3">
    <citation type="submission" date="2023-12" db="EMBL/GenBank/DDBJ databases">
        <authorList>
            <person name="Sun Q."/>
            <person name="Inoue M."/>
        </authorList>
    </citation>
    <scope>NUCLEOTIDE SEQUENCE</scope>
    <source>
        <strain evidence="5">JCM 16227</strain>
    </source>
</reference>
<dbReference type="Proteomes" id="UP001501170">
    <property type="component" value="Unassembled WGS sequence"/>
</dbReference>
<dbReference type="AlphaFoldDB" id="D7PE07"/>
<feature type="transmembrane region" description="Helical" evidence="1">
    <location>
        <begin position="7"/>
        <end position="31"/>
    </location>
</feature>
<evidence type="ECO:0000313" key="6">
    <source>
        <dbReference type="Proteomes" id="UP001501170"/>
    </source>
</evidence>
<accession>D7PE07</accession>
<evidence type="ECO:0000259" key="2">
    <source>
        <dbReference type="Pfam" id="PF02470"/>
    </source>
</evidence>
<dbReference type="InterPro" id="IPR024516">
    <property type="entry name" value="Mce_C"/>
</dbReference>
<name>D7PE07_9ACTN</name>
<sequence>MNAVRRLGVPALIVIGIVVTAMVALTVSVVWERTHTARATLHFTDATGLFPGDPVKMRGVAIGTVESVAPAPSDVTVEVSYDDSVFVSASARAAIVSPTLVSGRYVQFVNPEPLDPEASRGAALADGAVVGLTRTAVPVGYDEIKKQVTDLAAQLGPTADDQKGTLSRFVDTSASVLGDNGQSLRHAVDALSDAASTLAAGGPDLFGTVRNLQKVVTALRASDDQIVSFSAQLNDASALLDDNRTQLDAAVGALNGMVPDLREYLSENRDALSSDVKELTRVSRLLVDREDDLAQILHTAPTALSNLYNIYDPDSNSLTGGLAIADFPDPVSLICALLTTVDAPKKECQKVNTTLTRVLTSELARASTQTGGR</sequence>
<reference evidence="4" key="1">
    <citation type="journal article" date="2011" name="Appl. Environ. Microbiol.">
        <title>Cholesterol Degradation by Gordonia cholesterolivorans.</title>
        <authorList>
            <person name="Drzyzga O."/>
            <person name="Fernandez de Las Heras L."/>
            <person name="Morales V."/>
            <person name="Navarro Llorens J.M."/>
            <person name="Perera J."/>
        </authorList>
    </citation>
    <scope>NUCLEOTIDE SEQUENCE</scope>
    <source>
        <strain evidence="4">Chol-3</strain>
    </source>
</reference>
<feature type="domain" description="Mce/MlaD" evidence="2">
    <location>
        <begin position="38"/>
        <end position="109"/>
    </location>
</feature>
<dbReference type="Pfam" id="PF11887">
    <property type="entry name" value="Mce4_CUP1"/>
    <property type="match status" value="1"/>
</dbReference>
<dbReference type="GO" id="GO:0005576">
    <property type="term" value="C:extracellular region"/>
    <property type="evidence" value="ECO:0007669"/>
    <property type="project" value="TreeGrafter"/>
</dbReference>
<keyword evidence="6" id="KW-1185">Reference proteome</keyword>
<dbReference type="EMBL" id="BAAARB010000002">
    <property type="protein sequence ID" value="GAA2368876.1"/>
    <property type="molecule type" value="Genomic_DNA"/>
</dbReference>
<reference evidence="5 6" key="2">
    <citation type="journal article" date="2019" name="Int. J. Syst. Evol. Microbiol.">
        <title>The Global Catalogue of Microorganisms (GCM) 10K type strain sequencing project: providing services to taxonomists for standard genome sequencing and annotation.</title>
        <authorList>
            <consortium name="The Broad Institute Genomics Platform"/>
            <consortium name="The Broad Institute Genome Sequencing Center for Infectious Disease"/>
            <person name="Wu L."/>
            <person name="Ma J."/>
        </authorList>
    </citation>
    <scope>NUCLEOTIDE SEQUENCE [LARGE SCALE GENOMIC DNA]</scope>
    <source>
        <strain evidence="5 6">JCM 16227</strain>
    </source>
</reference>
<evidence type="ECO:0000313" key="5">
    <source>
        <dbReference type="EMBL" id="GAA2368876.1"/>
    </source>
</evidence>
<dbReference type="InterPro" id="IPR052336">
    <property type="entry name" value="MlaD_Phospholipid_Transporter"/>
</dbReference>
<dbReference type="EMBL" id="GU320251">
    <property type="protein sequence ID" value="ADG96490.1"/>
    <property type="molecule type" value="Genomic_DNA"/>
</dbReference>
<dbReference type="PANTHER" id="PTHR33371:SF4">
    <property type="entry name" value="INTERMEMBRANE PHOSPHOLIPID TRANSPORT SYSTEM BINDING PROTEIN MLAD"/>
    <property type="match status" value="1"/>
</dbReference>
<dbReference type="NCBIfam" id="TIGR00996">
    <property type="entry name" value="Mtu_fam_mce"/>
    <property type="match status" value="1"/>
</dbReference>
<dbReference type="Pfam" id="PF02470">
    <property type="entry name" value="MlaD"/>
    <property type="match status" value="1"/>
</dbReference>
<evidence type="ECO:0000259" key="3">
    <source>
        <dbReference type="Pfam" id="PF11887"/>
    </source>
</evidence>
<gene>
    <name evidence="4" type="primary">mceD</name>
    <name evidence="5" type="ORF">GCM10009855_05200</name>
</gene>
<dbReference type="InterPro" id="IPR005693">
    <property type="entry name" value="Mce"/>
</dbReference>
<keyword evidence="1" id="KW-0812">Transmembrane</keyword>
<dbReference type="PANTHER" id="PTHR33371">
    <property type="entry name" value="INTERMEMBRANE PHOSPHOLIPID TRANSPORT SYSTEM BINDING PROTEIN MLAD-RELATED"/>
    <property type="match status" value="1"/>
</dbReference>
<keyword evidence="1" id="KW-1133">Transmembrane helix</keyword>
<feature type="domain" description="Mammalian cell entry C-terminal" evidence="3">
    <location>
        <begin position="122"/>
        <end position="302"/>
    </location>
</feature>
<dbReference type="RefSeq" id="WP_045538092.1">
    <property type="nucleotide sequence ID" value="NZ_BAAARB010000002.1"/>
</dbReference>
<keyword evidence="1" id="KW-0472">Membrane</keyword>
<proteinExistence type="predicted"/>
<organism evidence="4">
    <name type="scientific">Gordonia cholesterolivorans</name>
    <dbReference type="NCBI Taxonomy" id="559625"/>
    <lineage>
        <taxon>Bacteria</taxon>
        <taxon>Bacillati</taxon>
        <taxon>Actinomycetota</taxon>
        <taxon>Actinomycetes</taxon>
        <taxon>Mycobacteriales</taxon>
        <taxon>Gordoniaceae</taxon>
        <taxon>Gordonia</taxon>
    </lineage>
</organism>
<evidence type="ECO:0000313" key="4">
    <source>
        <dbReference type="EMBL" id="ADG96490.1"/>
    </source>
</evidence>